<evidence type="ECO:0000313" key="3">
    <source>
        <dbReference type="Proteomes" id="UP001283361"/>
    </source>
</evidence>
<feature type="compositionally biased region" description="Polar residues" evidence="1">
    <location>
        <begin position="18"/>
        <end position="32"/>
    </location>
</feature>
<accession>A0AAE1A9T6</accession>
<comment type="caution">
    <text evidence="2">The sequence shown here is derived from an EMBL/GenBank/DDBJ whole genome shotgun (WGS) entry which is preliminary data.</text>
</comment>
<proteinExistence type="predicted"/>
<evidence type="ECO:0000256" key="1">
    <source>
        <dbReference type="SAM" id="MobiDB-lite"/>
    </source>
</evidence>
<dbReference type="Proteomes" id="UP001283361">
    <property type="component" value="Unassembled WGS sequence"/>
</dbReference>
<dbReference type="AlphaFoldDB" id="A0AAE1A9T6"/>
<reference evidence="2" key="1">
    <citation type="journal article" date="2023" name="G3 (Bethesda)">
        <title>A reference genome for the long-term kleptoplast-retaining sea slug Elysia crispata morphotype clarki.</title>
        <authorList>
            <person name="Eastman K.E."/>
            <person name="Pendleton A.L."/>
            <person name="Shaikh M.A."/>
            <person name="Suttiyut T."/>
            <person name="Ogas R."/>
            <person name="Tomko P."/>
            <person name="Gavelis G."/>
            <person name="Widhalm J.R."/>
            <person name="Wisecaver J.H."/>
        </authorList>
    </citation>
    <scope>NUCLEOTIDE SEQUENCE</scope>
    <source>
        <strain evidence="2">ECLA1</strain>
    </source>
</reference>
<gene>
    <name evidence="2" type="ORF">RRG08_046050</name>
</gene>
<organism evidence="2 3">
    <name type="scientific">Elysia crispata</name>
    <name type="common">lettuce slug</name>
    <dbReference type="NCBI Taxonomy" id="231223"/>
    <lineage>
        <taxon>Eukaryota</taxon>
        <taxon>Metazoa</taxon>
        <taxon>Spiralia</taxon>
        <taxon>Lophotrochozoa</taxon>
        <taxon>Mollusca</taxon>
        <taxon>Gastropoda</taxon>
        <taxon>Heterobranchia</taxon>
        <taxon>Euthyneura</taxon>
        <taxon>Panpulmonata</taxon>
        <taxon>Sacoglossa</taxon>
        <taxon>Placobranchoidea</taxon>
        <taxon>Plakobranchidae</taxon>
        <taxon>Elysia</taxon>
    </lineage>
</organism>
<sequence length="69" mass="7781">MYPGTGHARMPGEEDTSDFAQPGQTTCTTTRLHPQHSDTIIILQAPARSSENLLELRRSYHHCSRPCHH</sequence>
<name>A0AAE1A9T6_9GAST</name>
<feature type="region of interest" description="Disordered" evidence="1">
    <location>
        <begin position="1"/>
        <end position="33"/>
    </location>
</feature>
<keyword evidence="3" id="KW-1185">Reference proteome</keyword>
<evidence type="ECO:0000313" key="2">
    <source>
        <dbReference type="EMBL" id="KAK3783291.1"/>
    </source>
</evidence>
<protein>
    <submittedName>
        <fullName evidence="2">Uncharacterized protein</fullName>
    </submittedName>
</protein>
<dbReference type="EMBL" id="JAWDGP010002430">
    <property type="protein sequence ID" value="KAK3783291.1"/>
    <property type="molecule type" value="Genomic_DNA"/>
</dbReference>